<sequence length="558" mass="59370">MPVPPGGRFPAHRCDQNVPGGILCLLLITARNPTVSTSTGRVAAGRPNKIADDGGRFASRTRIAWLLRMSRLYGRDPELAVATRFVVALAAHHGPVAPSQVSRWENGAQPVPYRVIRAYENVLELPPGHLSAAIDAVHQVRSVRPGTPRLDRRFVPDTRLTAELDDLLDRCLGDALVRGVDWDGMSARLLAIPHVYLPKASWRTLADRLLAEMAVSRGRGYQHRWEALRRLQGHPVAREAVAAAVTEMVTDPASQVVFDPLMLLVHDRHATQLLVNEVASPANERTLFAALTVCELAAEGGRFGGEDATALGMHVRTLLADNGLPAHLRRAAEDLTARLAPPGTRTTRAPRRGERDVAAAVASLTTTAEAALDVTTRGTSAGENRMLSRLVDELLFSRQPDVRSGAAAVLAASPFGGPLGDALAGALAASPAGDRSPVSEWAWALGAIGGAAHRPALEAVLTGPVSGAVAAQAAISLGNLPGRSDPAVLTETVRRHGHAWQRTRRADAEEVLRASLYAAGMQRATPVLSDVGGRPDLPAEVRAAARWWLVHSGPVAED</sequence>
<dbReference type="EMBL" id="MSIE01000002">
    <property type="protein sequence ID" value="OLF19285.1"/>
    <property type="molecule type" value="Genomic_DNA"/>
</dbReference>
<evidence type="ECO:0000259" key="1">
    <source>
        <dbReference type="PROSITE" id="PS50943"/>
    </source>
</evidence>
<accession>A0A1Q8CY67</accession>
<evidence type="ECO:0000313" key="2">
    <source>
        <dbReference type="EMBL" id="OLF19285.1"/>
    </source>
</evidence>
<gene>
    <name evidence="2" type="ORF">BU204_02755</name>
</gene>
<comment type="caution">
    <text evidence="2">The sequence shown here is derived from an EMBL/GenBank/DDBJ whole genome shotgun (WGS) entry which is preliminary data.</text>
</comment>
<reference evidence="2 3" key="1">
    <citation type="submission" date="2016-12" db="EMBL/GenBank/DDBJ databases">
        <title>The draft genome sequence of Actinophytocola sp. 11-183.</title>
        <authorList>
            <person name="Wang W."/>
            <person name="Yuan L."/>
        </authorList>
    </citation>
    <scope>NUCLEOTIDE SEQUENCE [LARGE SCALE GENOMIC DNA]</scope>
    <source>
        <strain evidence="2 3">11-183</strain>
    </source>
</reference>
<organism evidence="2 3">
    <name type="scientific">Actinophytocola xanthii</name>
    <dbReference type="NCBI Taxonomy" id="1912961"/>
    <lineage>
        <taxon>Bacteria</taxon>
        <taxon>Bacillati</taxon>
        <taxon>Actinomycetota</taxon>
        <taxon>Actinomycetes</taxon>
        <taxon>Pseudonocardiales</taxon>
        <taxon>Pseudonocardiaceae</taxon>
    </lineage>
</organism>
<protein>
    <recommendedName>
        <fullName evidence="1">HTH cro/C1-type domain-containing protein</fullName>
    </recommendedName>
</protein>
<dbReference type="PROSITE" id="PS50943">
    <property type="entry name" value="HTH_CROC1"/>
    <property type="match status" value="1"/>
</dbReference>
<dbReference type="STRING" id="1912961.BU204_02755"/>
<evidence type="ECO:0000313" key="3">
    <source>
        <dbReference type="Proteomes" id="UP000185596"/>
    </source>
</evidence>
<dbReference type="Proteomes" id="UP000185596">
    <property type="component" value="Unassembled WGS sequence"/>
</dbReference>
<name>A0A1Q8CY67_9PSEU</name>
<keyword evidence="3" id="KW-1185">Reference proteome</keyword>
<proteinExistence type="predicted"/>
<feature type="domain" description="HTH cro/C1-type" evidence="1">
    <location>
        <begin position="96"/>
        <end position="130"/>
    </location>
</feature>
<dbReference type="InterPro" id="IPR001387">
    <property type="entry name" value="Cro/C1-type_HTH"/>
</dbReference>
<dbReference type="AlphaFoldDB" id="A0A1Q8CY67"/>